<dbReference type="SUPFAM" id="SSF55068">
    <property type="entry name" value="Peptide methionine sulfoxide reductase"/>
    <property type="match status" value="1"/>
</dbReference>
<dbReference type="GO" id="GO:0033744">
    <property type="term" value="F:L-methionine:thioredoxin-disulfide S-oxidoreductase activity"/>
    <property type="evidence" value="ECO:0007669"/>
    <property type="project" value="RHEA"/>
</dbReference>
<accession>A0A4R7NRR5</accession>
<evidence type="ECO:0000313" key="6">
    <source>
        <dbReference type="EMBL" id="TDU23339.1"/>
    </source>
</evidence>
<dbReference type="Proteomes" id="UP000295341">
    <property type="component" value="Unassembled WGS sequence"/>
</dbReference>
<dbReference type="PROSITE" id="PS51257">
    <property type="entry name" value="PROKAR_LIPOPROTEIN"/>
    <property type="match status" value="1"/>
</dbReference>
<keyword evidence="7" id="KW-1185">Reference proteome</keyword>
<dbReference type="AlphaFoldDB" id="A0A4R7NRR5"/>
<protein>
    <recommendedName>
        <fullName evidence="4">Peptide methionine sulfoxide reductase MsrA</fullName>
        <shortName evidence="4">Protein-methionine-S-oxide reductase</shortName>
        <ecNumber evidence="4">1.8.4.11</ecNumber>
    </recommendedName>
    <alternativeName>
        <fullName evidence="4">Peptide-methionine (S)-S-oxide reductase</fullName>
        <shortName evidence="4">Peptide Met(O) reductase</shortName>
    </alternativeName>
</protein>
<dbReference type="EMBL" id="SOBT01000013">
    <property type="protein sequence ID" value="TDU23339.1"/>
    <property type="molecule type" value="Genomic_DNA"/>
</dbReference>
<dbReference type="Pfam" id="PF01625">
    <property type="entry name" value="PMSR"/>
    <property type="match status" value="1"/>
</dbReference>
<dbReference type="EC" id="1.8.4.11" evidence="4"/>
<dbReference type="InterPro" id="IPR036509">
    <property type="entry name" value="Met_Sox_Rdtase_MsrA_sf"/>
</dbReference>
<evidence type="ECO:0000259" key="5">
    <source>
        <dbReference type="Pfam" id="PF01625"/>
    </source>
</evidence>
<dbReference type="PANTHER" id="PTHR43774:SF1">
    <property type="entry name" value="PEPTIDE METHIONINE SULFOXIDE REDUCTASE MSRA 2"/>
    <property type="match status" value="1"/>
</dbReference>
<comment type="caution">
    <text evidence="6">The sequence shown here is derived from an EMBL/GenBank/DDBJ whole genome shotgun (WGS) entry which is preliminary data.</text>
</comment>
<reference evidence="6 7" key="1">
    <citation type="submission" date="2019-03" db="EMBL/GenBank/DDBJ databases">
        <title>Genomic Encyclopedia of Type Strains, Phase IV (KMG-IV): sequencing the most valuable type-strain genomes for metagenomic binning, comparative biology and taxonomic classification.</title>
        <authorList>
            <person name="Goeker M."/>
        </authorList>
    </citation>
    <scope>NUCLEOTIDE SEQUENCE [LARGE SCALE GENOMIC DNA]</scope>
    <source>
        <strain evidence="6 7">DSM 26377</strain>
    </source>
</reference>
<sequence length="215" mass="23146">MRLSILTFAALLLIACGPRDSTSANGSATAQTLTAGQEEATFAGGCFWCMVAPFVDLPGVVSVTSGYSGGKVANPTYEQVSTGSTGHAEVVQIVFDPKKVSYEKLLAIFWRSIDPTDAAGQFCDIGTQYRTAVFYHGDAQKKAAEASRDALAASGILKAPIATEITAASPFYPAEEYHQDYFRKQEMRYQMYRASCGRDSKLKQLYGAQAEAAHP</sequence>
<comment type="catalytic activity">
    <reaction evidence="3 4">
        <text>[thioredoxin]-disulfide + L-methionine + H2O = L-methionine (S)-S-oxide + [thioredoxin]-dithiol</text>
        <dbReference type="Rhea" id="RHEA:19993"/>
        <dbReference type="Rhea" id="RHEA-COMP:10698"/>
        <dbReference type="Rhea" id="RHEA-COMP:10700"/>
        <dbReference type="ChEBI" id="CHEBI:15377"/>
        <dbReference type="ChEBI" id="CHEBI:29950"/>
        <dbReference type="ChEBI" id="CHEBI:50058"/>
        <dbReference type="ChEBI" id="CHEBI:57844"/>
        <dbReference type="ChEBI" id="CHEBI:58772"/>
        <dbReference type="EC" id="1.8.4.11"/>
    </reaction>
</comment>
<comment type="catalytic activity">
    <reaction evidence="2 4">
        <text>L-methionyl-[protein] + [thioredoxin]-disulfide + H2O = L-methionyl-(S)-S-oxide-[protein] + [thioredoxin]-dithiol</text>
        <dbReference type="Rhea" id="RHEA:14217"/>
        <dbReference type="Rhea" id="RHEA-COMP:10698"/>
        <dbReference type="Rhea" id="RHEA-COMP:10700"/>
        <dbReference type="Rhea" id="RHEA-COMP:12313"/>
        <dbReference type="Rhea" id="RHEA-COMP:12315"/>
        <dbReference type="ChEBI" id="CHEBI:15377"/>
        <dbReference type="ChEBI" id="CHEBI:16044"/>
        <dbReference type="ChEBI" id="CHEBI:29950"/>
        <dbReference type="ChEBI" id="CHEBI:44120"/>
        <dbReference type="ChEBI" id="CHEBI:50058"/>
        <dbReference type="EC" id="1.8.4.11"/>
    </reaction>
</comment>
<comment type="function">
    <text evidence="4">Has an important function as a repair enzyme for proteins that have been inactivated by oxidation. Catalyzes the reversible oxidation-reduction of methionine sulfoxide in proteins to methionine.</text>
</comment>
<feature type="domain" description="Peptide methionine sulphoxide reductase MsrA" evidence="5">
    <location>
        <begin position="39"/>
        <end position="190"/>
    </location>
</feature>
<comment type="similarity">
    <text evidence="4">Belongs to the MsrA Met sulfoxide reductase family.</text>
</comment>
<evidence type="ECO:0000256" key="2">
    <source>
        <dbReference type="ARBA" id="ARBA00047806"/>
    </source>
</evidence>
<evidence type="ECO:0000256" key="1">
    <source>
        <dbReference type="ARBA" id="ARBA00023002"/>
    </source>
</evidence>
<keyword evidence="1 4" id="KW-0560">Oxidoreductase</keyword>
<dbReference type="InterPro" id="IPR002569">
    <property type="entry name" value="Met_Sox_Rdtase_MsrA_dom"/>
</dbReference>
<gene>
    <name evidence="4" type="primary">msrA</name>
    <name evidence="6" type="ORF">DFR24_4866</name>
</gene>
<name>A0A4R7NRR5_9GAMM</name>
<evidence type="ECO:0000256" key="4">
    <source>
        <dbReference type="HAMAP-Rule" id="MF_01401"/>
    </source>
</evidence>
<dbReference type="OrthoDB" id="4174719at2"/>
<dbReference type="GO" id="GO:0008113">
    <property type="term" value="F:peptide-methionine (S)-S-oxide reductase activity"/>
    <property type="evidence" value="ECO:0007669"/>
    <property type="project" value="UniProtKB-UniRule"/>
</dbReference>
<dbReference type="RefSeq" id="WP_133884005.1">
    <property type="nucleotide sequence ID" value="NZ_MWIN01000043.1"/>
</dbReference>
<evidence type="ECO:0000256" key="3">
    <source>
        <dbReference type="ARBA" id="ARBA00048782"/>
    </source>
</evidence>
<dbReference type="NCBIfam" id="TIGR00401">
    <property type="entry name" value="msrA"/>
    <property type="match status" value="1"/>
</dbReference>
<proteinExistence type="inferred from homology"/>
<organism evidence="6 7">
    <name type="scientific">Panacagrimonas perspica</name>
    <dbReference type="NCBI Taxonomy" id="381431"/>
    <lineage>
        <taxon>Bacteria</taxon>
        <taxon>Pseudomonadati</taxon>
        <taxon>Pseudomonadota</taxon>
        <taxon>Gammaproteobacteria</taxon>
        <taxon>Nevskiales</taxon>
        <taxon>Nevskiaceae</taxon>
        <taxon>Panacagrimonas</taxon>
    </lineage>
</organism>
<dbReference type="Gene3D" id="3.30.1060.10">
    <property type="entry name" value="Peptide methionine sulphoxide reductase MsrA"/>
    <property type="match status" value="1"/>
</dbReference>
<dbReference type="HAMAP" id="MF_01401">
    <property type="entry name" value="MsrA"/>
    <property type="match status" value="1"/>
</dbReference>
<evidence type="ECO:0000313" key="7">
    <source>
        <dbReference type="Proteomes" id="UP000295341"/>
    </source>
</evidence>
<dbReference type="PANTHER" id="PTHR43774">
    <property type="entry name" value="PEPTIDE METHIONINE SULFOXIDE REDUCTASE"/>
    <property type="match status" value="1"/>
</dbReference>
<feature type="active site" evidence="4">
    <location>
        <position position="46"/>
    </location>
</feature>